<evidence type="ECO:0000313" key="2">
    <source>
        <dbReference type="Proteomes" id="UP000053789"/>
    </source>
</evidence>
<reference evidence="1" key="1">
    <citation type="submission" date="2015-01" db="EMBL/GenBank/DDBJ databases">
        <title>The Genome Sequence of Cladophialophora bantiana CBS 173.52.</title>
        <authorList>
            <consortium name="The Broad Institute Genomics Platform"/>
            <person name="Cuomo C."/>
            <person name="de Hoog S."/>
            <person name="Gorbushina A."/>
            <person name="Stielow B."/>
            <person name="Teixiera M."/>
            <person name="Abouelleil A."/>
            <person name="Chapman S.B."/>
            <person name="Priest M."/>
            <person name="Young S.K."/>
            <person name="Wortman J."/>
            <person name="Nusbaum C."/>
            <person name="Birren B."/>
        </authorList>
    </citation>
    <scope>NUCLEOTIDE SEQUENCE [LARGE SCALE GENOMIC DNA]</scope>
    <source>
        <strain evidence="1">CBS 173.52</strain>
    </source>
</reference>
<dbReference type="AlphaFoldDB" id="A0A0D2F691"/>
<dbReference type="EMBL" id="KN846981">
    <property type="protein sequence ID" value="KIW97716.1"/>
    <property type="molecule type" value="Genomic_DNA"/>
</dbReference>
<dbReference type="GeneID" id="27694228"/>
<name>A0A0D2F691_CLAB1</name>
<keyword evidence="2" id="KW-1185">Reference proteome</keyword>
<gene>
    <name evidence="1" type="ORF">Z519_01300</name>
</gene>
<sequence length="127" mass="14168">MSSPYKELELIQLPYTLTSVLSLSYFSNAFKALDSVVATQGRSTLAKSCIRQLRKLQEPQAVAVVEVLNTVVGNVAEVQDNLWIIFLLVGLLWCLPSVNNDESIRENMPDARLMTRPETRMSRASAP</sequence>
<dbReference type="VEuPathDB" id="FungiDB:Z519_01300"/>
<protein>
    <submittedName>
        <fullName evidence="1">Uncharacterized protein</fullName>
    </submittedName>
</protein>
<dbReference type="RefSeq" id="XP_016624385.1">
    <property type="nucleotide sequence ID" value="XM_016759057.1"/>
</dbReference>
<organism evidence="1 2">
    <name type="scientific">Cladophialophora bantiana (strain ATCC 10958 / CBS 173.52 / CDC B-1940 / NIH 8579)</name>
    <name type="common">Xylohypha bantiana</name>
    <dbReference type="NCBI Taxonomy" id="1442370"/>
    <lineage>
        <taxon>Eukaryota</taxon>
        <taxon>Fungi</taxon>
        <taxon>Dikarya</taxon>
        <taxon>Ascomycota</taxon>
        <taxon>Pezizomycotina</taxon>
        <taxon>Eurotiomycetes</taxon>
        <taxon>Chaetothyriomycetidae</taxon>
        <taxon>Chaetothyriales</taxon>
        <taxon>Herpotrichiellaceae</taxon>
        <taxon>Cladophialophora</taxon>
    </lineage>
</organism>
<evidence type="ECO:0000313" key="1">
    <source>
        <dbReference type="EMBL" id="KIW97716.1"/>
    </source>
</evidence>
<dbReference type="Proteomes" id="UP000053789">
    <property type="component" value="Unassembled WGS sequence"/>
</dbReference>
<accession>A0A0D2F691</accession>
<dbReference type="HOGENOM" id="CLU_1970289_0_0_1"/>
<proteinExistence type="predicted"/>